<organism evidence="3">
    <name type="scientific">viral metagenome</name>
    <dbReference type="NCBI Taxonomy" id="1070528"/>
    <lineage>
        <taxon>unclassified sequences</taxon>
        <taxon>metagenomes</taxon>
        <taxon>organismal metagenomes</taxon>
    </lineage>
</organism>
<evidence type="ECO:0000256" key="1">
    <source>
        <dbReference type="SAM" id="Coils"/>
    </source>
</evidence>
<dbReference type="AlphaFoldDB" id="A0A6C0IIG7"/>
<dbReference type="Pfam" id="PF01755">
    <property type="entry name" value="Glyco_transf_25"/>
    <property type="match status" value="1"/>
</dbReference>
<reference evidence="3" key="1">
    <citation type="journal article" date="2020" name="Nature">
        <title>Giant virus diversity and host interactions through global metagenomics.</title>
        <authorList>
            <person name="Schulz F."/>
            <person name="Roux S."/>
            <person name="Paez-Espino D."/>
            <person name="Jungbluth S."/>
            <person name="Walsh D.A."/>
            <person name="Denef V.J."/>
            <person name="McMahon K.D."/>
            <person name="Konstantinidis K.T."/>
            <person name="Eloe-Fadrosh E.A."/>
            <person name="Kyrpides N.C."/>
            <person name="Woyke T."/>
        </authorList>
    </citation>
    <scope>NUCLEOTIDE SEQUENCE</scope>
    <source>
        <strain evidence="3">GVMAG-M-3300023210-19</strain>
    </source>
</reference>
<accession>A0A6C0IIG7</accession>
<proteinExistence type="predicted"/>
<evidence type="ECO:0000313" key="3">
    <source>
        <dbReference type="EMBL" id="QHT93021.1"/>
    </source>
</evidence>
<evidence type="ECO:0000259" key="2">
    <source>
        <dbReference type="Pfam" id="PF01755"/>
    </source>
</evidence>
<dbReference type="InterPro" id="IPR002654">
    <property type="entry name" value="Glyco_trans_25"/>
</dbReference>
<dbReference type="SUPFAM" id="SSF53448">
    <property type="entry name" value="Nucleotide-diphospho-sugar transferases"/>
    <property type="match status" value="1"/>
</dbReference>
<name>A0A6C0IIG7_9ZZZZ</name>
<dbReference type="CDD" id="cd06532">
    <property type="entry name" value="Glyco_transf_25"/>
    <property type="match status" value="1"/>
</dbReference>
<keyword evidence="1" id="KW-0175">Coiled coil</keyword>
<feature type="coiled-coil region" evidence="1">
    <location>
        <begin position="9"/>
        <end position="36"/>
    </location>
</feature>
<sequence>MELFKHTLFINLDSRVDRLEHALQEFEKMNMQVERVSAIKNKNGAIGCTMSHIQCLQLAKERDYDYVFVCEDDITFLDPDKLKESAQLFMQNMKSKWDVLIIGGNNVPPYQKLSDYCARIFNCQTTTGYVVQKHFYDTLIQNFKESATSLMRNPKNKQEYALDIYWKRLQQQHVWLMLTPPTVSQYESYSDIENKNVNYDHLMLDMNKEWYMKQVNQKANLQKMNMQTNNKPK</sequence>
<dbReference type="Gene3D" id="3.90.550.10">
    <property type="entry name" value="Spore Coat Polysaccharide Biosynthesis Protein SpsA, Chain A"/>
    <property type="match status" value="1"/>
</dbReference>
<dbReference type="EMBL" id="MN740199">
    <property type="protein sequence ID" value="QHT93021.1"/>
    <property type="molecule type" value="Genomic_DNA"/>
</dbReference>
<protein>
    <recommendedName>
        <fullName evidence="2">Glycosyl transferase family 25 domain-containing protein</fullName>
    </recommendedName>
</protein>
<dbReference type="InterPro" id="IPR029044">
    <property type="entry name" value="Nucleotide-diphossugar_trans"/>
</dbReference>
<feature type="domain" description="Glycosyl transferase family 25" evidence="2">
    <location>
        <begin position="43"/>
        <end position="97"/>
    </location>
</feature>